<dbReference type="InterPro" id="IPR003599">
    <property type="entry name" value="Ig_sub"/>
</dbReference>
<feature type="chain" id="PRO_5025680088" description="Ig-like domain-containing protein" evidence="4">
    <location>
        <begin position="18"/>
        <end position="263"/>
    </location>
</feature>
<keyword evidence="2" id="KW-0391">Immunity</keyword>
<dbReference type="InterPro" id="IPR013783">
    <property type="entry name" value="Ig-like_fold"/>
</dbReference>
<dbReference type="SMART" id="SM00409">
    <property type="entry name" value="IG"/>
    <property type="match status" value="2"/>
</dbReference>
<dbReference type="Pfam" id="PF07654">
    <property type="entry name" value="C1-set"/>
    <property type="match status" value="1"/>
</dbReference>
<dbReference type="SMART" id="SM00407">
    <property type="entry name" value="IGc1"/>
    <property type="match status" value="1"/>
</dbReference>
<keyword evidence="1 4" id="KW-0732">Signal</keyword>
<evidence type="ECO:0000256" key="2">
    <source>
        <dbReference type="ARBA" id="ARBA00022859"/>
    </source>
</evidence>
<evidence type="ECO:0000256" key="4">
    <source>
        <dbReference type="SAM" id="SignalP"/>
    </source>
</evidence>
<dbReference type="GO" id="GO:0007166">
    <property type="term" value="P:cell surface receptor signaling pathway"/>
    <property type="evidence" value="ECO:0007669"/>
    <property type="project" value="TreeGrafter"/>
</dbReference>
<dbReference type="Pfam" id="PF07686">
    <property type="entry name" value="V-set"/>
    <property type="match status" value="1"/>
</dbReference>
<evidence type="ECO:0000313" key="6">
    <source>
        <dbReference type="Ensembl" id="ENSSGRP00000075955.1"/>
    </source>
</evidence>
<evidence type="ECO:0000256" key="3">
    <source>
        <dbReference type="ARBA" id="ARBA00023157"/>
    </source>
</evidence>
<dbReference type="InterPro" id="IPR013106">
    <property type="entry name" value="Ig_V-set"/>
</dbReference>
<dbReference type="GO" id="GO:0005886">
    <property type="term" value="C:plasma membrane"/>
    <property type="evidence" value="ECO:0007669"/>
    <property type="project" value="TreeGrafter"/>
</dbReference>
<organism evidence="6 7">
    <name type="scientific">Sinocyclocheilus grahami</name>
    <name type="common">Dianchi golden-line fish</name>
    <name type="synonym">Barbus grahami</name>
    <dbReference type="NCBI Taxonomy" id="75366"/>
    <lineage>
        <taxon>Eukaryota</taxon>
        <taxon>Metazoa</taxon>
        <taxon>Chordata</taxon>
        <taxon>Craniata</taxon>
        <taxon>Vertebrata</taxon>
        <taxon>Euteleostomi</taxon>
        <taxon>Actinopterygii</taxon>
        <taxon>Neopterygii</taxon>
        <taxon>Teleostei</taxon>
        <taxon>Ostariophysi</taxon>
        <taxon>Cypriniformes</taxon>
        <taxon>Cyprinidae</taxon>
        <taxon>Cyprininae</taxon>
        <taxon>Sinocyclocheilus</taxon>
    </lineage>
</organism>
<dbReference type="Ensembl" id="ENSSGRT00000080866.1">
    <property type="protein sequence ID" value="ENSSGRP00000075955.1"/>
    <property type="gene ID" value="ENSSGRG00000038481.1"/>
</dbReference>
<keyword evidence="3" id="KW-1015">Disulfide bond</keyword>
<keyword evidence="7" id="KW-1185">Reference proteome</keyword>
<reference evidence="6" key="1">
    <citation type="submission" date="2025-08" db="UniProtKB">
        <authorList>
            <consortium name="Ensembl"/>
        </authorList>
    </citation>
    <scope>IDENTIFICATION</scope>
</reference>
<feature type="domain" description="Ig-like" evidence="5">
    <location>
        <begin position="151"/>
        <end position="250"/>
    </location>
</feature>
<name>A0A672QJ05_SINGR</name>
<dbReference type="PROSITE" id="PS50835">
    <property type="entry name" value="IG_LIKE"/>
    <property type="match status" value="2"/>
</dbReference>
<accession>A0A672QJ05</accession>
<dbReference type="InParanoid" id="A0A672QJ05"/>
<feature type="domain" description="Ig-like" evidence="5">
    <location>
        <begin position="37"/>
        <end position="136"/>
    </location>
</feature>
<dbReference type="FunFam" id="2.60.40.10:FF:000283">
    <property type="entry name" value="Immunoglobulin kappa constant"/>
    <property type="match status" value="1"/>
</dbReference>
<evidence type="ECO:0000256" key="1">
    <source>
        <dbReference type="ARBA" id="ARBA00022729"/>
    </source>
</evidence>
<evidence type="ECO:0000313" key="7">
    <source>
        <dbReference type="Proteomes" id="UP000472262"/>
    </source>
</evidence>
<dbReference type="InterPro" id="IPR050413">
    <property type="entry name" value="TCR_beta_variable"/>
</dbReference>
<dbReference type="Proteomes" id="UP000472262">
    <property type="component" value="Unassembled WGS sequence"/>
</dbReference>
<dbReference type="SMART" id="SM00406">
    <property type="entry name" value="IGv"/>
    <property type="match status" value="1"/>
</dbReference>
<dbReference type="Gene3D" id="2.60.40.10">
    <property type="entry name" value="Immunoglobulins"/>
    <property type="match status" value="2"/>
</dbReference>
<dbReference type="AlphaFoldDB" id="A0A672QJ05"/>
<protein>
    <recommendedName>
        <fullName evidence="5">Ig-like domain-containing protein</fullName>
    </recommendedName>
</protein>
<dbReference type="PANTHER" id="PTHR23268:SF28">
    <property type="entry name" value="T CELL RECEPTOR BETA VARIABLE 19"/>
    <property type="match status" value="1"/>
</dbReference>
<proteinExistence type="predicted"/>
<dbReference type="InterPro" id="IPR007110">
    <property type="entry name" value="Ig-like_dom"/>
</dbReference>
<dbReference type="SUPFAM" id="SSF48726">
    <property type="entry name" value="Immunoglobulin"/>
    <property type="match status" value="2"/>
</dbReference>
<reference evidence="6" key="2">
    <citation type="submission" date="2025-09" db="UniProtKB">
        <authorList>
            <consortium name="Ensembl"/>
        </authorList>
    </citation>
    <scope>IDENTIFICATION</scope>
</reference>
<feature type="signal peptide" evidence="4">
    <location>
        <begin position="1"/>
        <end position="17"/>
    </location>
</feature>
<dbReference type="GO" id="GO:0002376">
    <property type="term" value="P:immune system process"/>
    <property type="evidence" value="ECO:0007669"/>
    <property type="project" value="UniProtKB-KW"/>
</dbReference>
<sequence>MELSWFILTLLLTVCKAFAFYKSNGEIRQEPEIFANGSSNVTLTCQHDNSNHNRLFWYKQTKGSVDLSLLVFSIGQNQVEIEAPFKTHKSKYAATRPEIKISTLQINKLETEDSALYYCATMHVHCDSSASQAYFGHGTKLTVLERDISKPEVEILKPSGNETSCKQKVTLVCVAKNFYPDHVSITWKIGSKDINDDVATDPYATQDKETKLFSITSRLKVSKKEFKPQNTFRCTVRFYNETDVYTESASAINGIAGISLDIS</sequence>
<dbReference type="PANTHER" id="PTHR23268">
    <property type="entry name" value="T-CELL RECEPTOR BETA CHAIN"/>
    <property type="match status" value="1"/>
</dbReference>
<dbReference type="InterPro" id="IPR003597">
    <property type="entry name" value="Ig_C1-set"/>
</dbReference>
<dbReference type="InterPro" id="IPR036179">
    <property type="entry name" value="Ig-like_dom_sf"/>
</dbReference>
<evidence type="ECO:0000259" key="5">
    <source>
        <dbReference type="PROSITE" id="PS50835"/>
    </source>
</evidence>